<evidence type="ECO:0000313" key="3">
    <source>
        <dbReference type="Proteomes" id="UP000675781"/>
    </source>
</evidence>
<dbReference type="EMBL" id="JAGSOG010000287">
    <property type="protein sequence ID" value="MBR7838414.1"/>
    <property type="molecule type" value="Genomic_DNA"/>
</dbReference>
<evidence type="ECO:0000256" key="1">
    <source>
        <dbReference type="SAM" id="Phobius"/>
    </source>
</evidence>
<reference evidence="2" key="1">
    <citation type="submission" date="2021-04" db="EMBL/GenBank/DDBJ databases">
        <title>Genome based classification of Actinospica acidithermotolerans sp. nov., an actinobacterium isolated from an Indonesian hot spring.</title>
        <authorList>
            <person name="Kusuma A.B."/>
            <person name="Putra K.E."/>
            <person name="Nafisah S."/>
            <person name="Loh J."/>
            <person name="Nouioui I."/>
            <person name="Goodfellow M."/>
        </authorList>
    </citation>
    <scope>NUCLEOTIDE SEQUENCE</scope>
    <source>
        <strain evidence="2">CSCA 57</strain>
    </source>
</reference>
<feature type="transmembrane region" description="Helical" evidence="1">
    <location>
        <begin position="6"/>
        <end position="27"/>
    </location>
</feature>
<dbReference type="InterPro" id="IPR000801">
    <property type="entry name" value="Esterase-like"/>
</dbReference>
<keyword evidence="1" id="KW-1133">Transmembrane helix</keyword>
<accession>A0A941F0S1</accession>
<dbReference type="InterPro" id="IPR029058">
    <property type="entry name" value="AB_hydrolase_fold"/>
</dbReference>
<gene>
    <name evidence="2" type="ORF">KDL01_34415</name>
</gene>
<keyword evidence="1" id="KW-0472">Membrane</keyword>
<feature type="transmembrane region" description="Helical" evidence="1">
    <location>
        <begin position="39"/>
        <end position="60"/>
    </location>
</feature>
<dbReference type="PANTHER" id="PTHR48098:SF1">
    <property type="entry name" value="DIACYLGLYCEROL ACYLTRANSFERASE_MYCOLYLTRANSFERASE AG85A"/>
    <property type="match status" value="1"/>
</dbReference>
<dbReference type="PANTHER" id="PTHR48098">
    <property type="entry name" value="ENTEROCHELIN ESTERASE-RELATED"/>
    <property type="match status" value="1"/>
</dbReference>
<dbReference type="Pfam" id="PF00756">
    <property type="entry name" value="Esterase"/>
    <property type="match status" value="1"/>
</dbReference>
<comment type="caution">
    <text evidence="2">The sequence shown here is derived from an EMBL/GenBank/DDBJ whole genome shotgun (WGS) entry which is preliminary data.</text>
</comment>
<dbReference type="GO" id="GO:0016747">
    <property type="term" value="F:acyltransferase activity, transferring groups other than amino-acyl groups"/>
    <property type="evidence" value="ECO:0007669"/>
    <property type="project" value="TreeGrafter"/>
</dbReference>
<dbReference type="RefSeq" id="WP_212532871.1">
    <property type="nucleotide sequence ID" value="NZ_JAGSOG010000287.1"/>
</dbReference>
<dbReference type="SUPFAM" id="SSF53474">
    <property type="entry name" value="alpha/beta-Hydrolases"/>
    <property type="match status" value="1"/>
</dbReference>
<dbReference type="InterPro" id="IPR050583">
    <property type="entry name" value="Mycobacterial_A85_antigen"/>
</dbReference>
<keyword evidence="1" id="KW-0812">Transmembrane</keyword>
<dbReference type="AlphaFoldDB" id="A0A941F0S1"/>
<protein>
    <submittedName>
        <fullName evidence="2">Prolyl oligopeptidase family serine peptidase</fullName>
    </submittedName>
</protein>
<dbReference type="Gene3D" id="3.40.50.1820">
    <property type="entry name" value="alpha/beta hydrolase"/>
    <property type="match status" value="1"/>
</dbReference>
<organism evidence="2 3">
    <name type="scientific">Actinospica durhamensis</name>
    <dbReference type="NCBI Taxonomy" id="1508375"/>
    <lineage>
        <taxon>Bacteria</taxon>
        <taxon>Bacillati</taxon>
        <taxon>Actinomycetota</taxon>
        <taxon>Actinomycetes</taxon>
        <taxon>Catenulisporales</taxon>
        <taxon>Actinospicaceae</taxon>
        <taxon>Actinospica</taxon>
    </lineage>
</organism>
<name>A0A941F0S1_9ACTN</name>
<sequence>MTPTSGSLQLCTIALAVLAAVATVLLWNRMRGPRSARVLQRAGLLVFGELMAATAILVWVNISNGGLVVSWQDLLGNQSTRGGVFAGQTGAVVLDPQPVPVARAAAAGAAAAIPAAGLATLHAVRFTPAEDGFREATFRGPASGLDSQVYVWTPPQYADEPHATFPVLELLHGVVGSPDGWMGPMNVVAHLEAAEQSAKVYPFILVVPQVTPVAGHTWPWNNEECSNVPGDGDVDSWLTQDVRDLVVADFRAESAADGWGLMGYSTGGFCAAKLVLQHPDRYQAAVSLAGYYTPDSDTLTSDPQLDHANSPLWLLGHTRTPAVSLLMTASEQDRVDPAAETAQVLATVKANPLARATEVQSFVAPLGGGHNQSAWEKMLPTAFTWLSQRLTGPTT</sequence>
<dbReference type="Proteomes" id="UP000675781">
    <property type="component" value="Unassembled WGS sequence"/>
</dbReference>
<proteinExistence type="predicted"/>
<keyword evidence="3" id="KW-1185">Reference proteome</keyword>
<evidence type="ECO:0000313" key="2">
    <source>
        <dbReference type="EMBL" id="MBR7838414.1"/>
    </source>
</evidence>